<dbReference type="OrthoDB" id="4139857at2759"/>
<proteinExistence type="predicted"/>
<evidence type="ECO:0000256" key="5">
    <source>
        <dbReference type="SAM" id="MobiDB-lite"/>
    </source>
</evidence>
<dbReference type="InterPro" id="IPR036259">
    <property type="entry name" value="MFS_trans_sf"/>
</dbReference>
<keyword evidence="8" id="KW-1185">Reference proteome</keyword>
<dbReference type="GO" id="GO:0015174">
    <property type="term" value="F:basic amino acid transmembrane transporter activity"/>
    <property type="evidence" value="ECO:0007669"/>
    <property type="project" value="TreeGrafter"/>
</dbReference>
<feature type="transmembrane region" description="Helical" evidence="6">
    <location>
        <begin position="566"/>
        <end position="585"/>
    </location>
</feature>
<dbReference type="PANTHER" id="PTHR23501:SF33">
    <property type="entry name" value="MAJOR FACILITATOR SUPERFAMILY (MFS) PROFILE DOMAIN-CONTAINING PROTEIN"/>
    <property type="match status" value="1"/>
</dbReference>
<dbReference type="PANTHER" id="PTHR23501">
    <property type="entry name" value="MAJOR FACILITATOR SUPERFAMILY"/>
    <property type="match status" value="1"/>
</dbReference>
<feature type="transmembrane region" description="Helical" evidence="6">
    <location>
        <begin position="278"/>
        <end position="298"/>
    </location>
</feature>
<dbReference type="GeneID" id="19195734"/>
<evidence type="ECO:0000256" key="3">
    <source>
        <dbReference type="ARBA" id="ARBA00022989"/>
    </source>
</evidence>
<feature type="transmembrane region" description="Helical" evidence="6">
    <location>
        <begin position="310"/>
        <end position="330"/>
    </location>
</feature>
<evidence type="ECO:0000256" key="1">
    <source>
        <dbReference type="ARBA" id="ARBA00004141"/>
    </source>
</evidence>
<accession>W9WCV4</accession>
<evidence type="ECO:0000256" key="6">
    <source>
        <dbReference type="SAM" id="Phobius"/>
    </source>
</evidence>
<evidence type="ECO:0000313" key="7">
    <source>
        <dbReference type="EMBL" id="EXJ65803.1"/>
    </source>
</evidence>
<feature type="transmembrane region" description="Helical" evidence="6">
    <location>
        <begin position="350"/>
        <end position="377"/>
    </location>
</feature>
<name>W9WCV4_9EURO</name>
<reference evidence="7 8" key="1">
    <citation type="submission" date="2013-03" db="EMBL/GenBank/DDBJ databases">
        <title>The Genome Sequence of Cladophialophora psammophila CBS 110553.</title>
        <authorList>
            <consortium name="The Broad Institute Genomics Platform"/>
            <person name="Cuomo C."/>
            <person name="de Hoog S."/>
            <person name="Gorbushina A."/>
            <person name="Walker B."/>
            <person name="Young S.K."/>
            <person name="Zeng Q."/>
            <person name="Gargeya S."/>
            <person name="Fitzgerald M."/>
            <person name="Haas B."/>
            <person name="Abouelleil A."/>
            <person name="Allen A.W."/>
            <person name="Alvarado L."/>
            <person name="Arachchi H.M."/>
            <person name="Berlin A.M."/>
            <person name="Chapman S.B."/>
            <person name="Gainer-Dewar J."/>
            <person name="Goldberg J."/>
            <person name="Griggs A."/>
            <person name="Gujja S."/>
            <person name="Hansen M."/>
            <person name="Howarth C."/>
            <person name="Imamovic A."/>
            <person name="Ireland A."/>
            <person name="Larimer J."/>
            <person name="McCowan C."/>
            <person name="Murphy C."/>
            <person name="Pearson M."/>
            <person name="Poon T.W."/>
            <person name="Priest M."/>
            <person name="Roberts A."/>
            <person name="Saif S."/>
            <person name="Shea T."/>
            <person name="Sisk P."/>
            <person name="Sykes S."/>
            <person name="Wortman J."/>
            <person name="Nusbaum C."/>
            <person name="Birren B."/>
        </authorList>
    </citation>
    <scope>NUCLEOTIDE SEQUENCE [LARGE SCALE GENOMIC DNA]</scope>
    <source>
        <strain evidence="7 8">CBS 110553</strain>
    </source>
</reference>
<dbReference type="Gene3D" id="1.20.1250.20">
    <property type="entry name" value="MFS general substrate transporter like domains"/>
    <property type="match status" value="2"/>
</dbReference>
<dbReference type="SUPFAM" id="SSF103473">
    <property type="entry name" value="MFS general substrate transporter"/>
    <property type="match status" value="2"/>
</dbReference>
<feature type="transmembrane region" description="Helical" evidence="6">
    <location>
        <begin position="158"/>
        <end position="177"/>
    </location>
</feature>
<protein>
    <recommendedName>
        <fullName evidence="9">Major facilitator superfamily (MFS) profile domain-containing protein</fullName>
    </recommendedName>
</protein>
<dbReference type="AlphaFoldDB" id="W9WCV4"/>
<keyword evidence="4 6" id="KW-0472">Membrane</keyword>
<dbReference type="RefSeq" id="XP_007749807.1">
    <property type="nucleotide sequence ID" value="XM_007751617.1"/>
</dbReference>
<evidence type="ECO:0000256" key="4">
    <source>
        <dbReference type="ARBA" id="ARBA00023136"/>
    </source>
</evidence>
<evidence type="ECO:0000256" key="2">
    <source>
        <dbReference type="ARBA" id="ARBA00022692"/>
    </source>
</evidence>
<feature type="transmembrane region" description="Helical" evidence="6">
    <location>
        <begin position="446"/>
        <end position="464"/>
    </location>
</feature>
<gene>
    <name evidence="7" type="ORF">A1O5_11044</name>
</gene>
<comment type="caution">
    <text evidence="7">The sequence shown here is derived from an EMBL/GenBank/DDBJ whole genome shotgun (WGS) entry which is preliminary data.</text>
</comment>
<keyword evidence="2 6" id="KW-0812">Transmembrane</keyword>
<feature type="transmembrane region" description="Helical" evidence="6">
    <location>
        <begin position="389"/>
        <end position="410"/>
    </location>
</feature>
<evidence type="ECO:0008006" key="9">
    <source>
        <dbReference type="Google" id="ProtNLM"/>
    </source>
</evidence>
<keyword evidence="3 6" id="KW-1133">Transmembrane helix</keyword>
<organism evidence="7 8">
    <name type="scientific">Cladophialophora psammophila CBS 110553</name>
    <dbReference type="NCBI Taxonomy" id="1182543"/>
    <lineage>
        <taxon>Eukaryota</taxon>
        <taxon>Fungi</taxon>
        <taxon>Dikarya</taxon>
        <taxon>Ascomycota</taxon>
        <taxon>Pezizomycotina</taxon>
        <taxon>Eurotiomycetes</taxon>
        <taxon>Chaetothyriomycetidae</taxon>
        <taxon>Chaetothyriales</taxon>
        <taxon>Herpotrichiellaceae</taxon>
        <taxon>Cladophialophora</taxon>
    </lineage>
</organism>
<dbReference type="HOGENOM" id="CLU_460032_0_0_1"/>
<dbReference type="GO" id="GO:0000329">
    <property type="term" value="C:fungal-type vacuole membrane"/>
    <property type="evidence" value="ECO:0007669"/>
    <property type="project" value="TreeGrafter"/>
</dbReference>
<sequence>MRDQSLLVPPREAVSEASEASRATDETSPLLEQPRGPTTLETWASLGQRWQITVQSSLGLPSHLWFPASIFLLGIAADYCEGAFFTAAYTKISSEFQEEYNGALLKICYSTVTAVMRPLWSILSNHLGWHWPLVATFVFFICGMAYGSVGTSMTDIMIARAVTAVGASGMVFIPNLVFNACVPPGKLSWWIFFQAPVNLLGQFIGSRLAKFDLDDSSSLRFVYQLQICIPMFCAVAIMAWVFLIRPLSSTEADAPTFGNQDPSEYLSSYPPKRHRPSAAATFCVICLVIAVAGLCVVLNLLGELPERISIIYWFLLLFMILGGFSGFLYLQRSLTPADNLYPIALVKRVQLDVVGIFLATFVKDGGISNFFFVVPWFCQNALIANTWVLRLLWIGIPVGTGITALCFEKFQRVKPVLPLSALMCICSSVGLSIYMDCMSEYPTSPAIFVSWIFSGILGVGHGMMGNALHNGLIAALKSNRERQAMLYASFHLMSTLGDLVATAISNWALRLSASALMRRNLRSMLDPKRVEEIVQHCLKTDTCTAKLTSEARDAVRKSFLKASASVSILQIAAYLFLGFIVSWVISDVHLQDTSSSEENSHGEPMG</sequence>
<feature type="transmembrane region" description="Helical" evidence="6">
    <location>
        <begin position="416"/>
        <end position="434"/>
    </location>
</feature>
<feature type="region of interest" description="Disordered" evidence="5">
    <location>
        <begin position="1"/>
        <end position="36"/>
    </location>
</feature>
<dbReference type="EMBL" id="AMGX01000023">
    <property type="protein sequence ID" value="EXJ65803.1"/>
    <property type="molecule type" value="Genomic_DNA"/>
</dbReference>
<dbReference type="Proteomes" id="UP000019471">
    <property type="component" value="Unassembled WGS sequence"/>
</dbReference>
<comment type="subcellular location">
    <subcellularLocation>
        <location evidence="1">Membrane</location>
        <topology evidence="1">Multi-pass membrane protein</topology>
    </subcellularLocation>
</comment>
<feature type="transmembrane region" description="Helical" evidence="6">
    <location>
        <begin position="129"/>
        <end position="146"/>
    </location>
</feature>
<evidence type="ECO:0000313" key="8">
    <source>
        <dbReference type="Proteomes" id="UP000019471"/>
    </source>
</evidence>
<feature type="transmembrane region" description="Helical" evidence="6">
    <location>
        <begin position="221"/>
        <end position="243"/>
    </location>
</feature>